<evidence type="ECO:0000313" key="2">
    <source>
        <dbReference type="Proteomes" id="UP000654913"/>
    </source>
</evidence>
<dbReference type="KEGG" id="apuu:APUU_60712A"/>
<gene>
    <name evidence="1" type="ORF">APUU_60712A</name>
</gene>
<dbReference type="GeneID" id="64977669"/>
<organism evidence="1 2">
    <name type="scientific">Aspergillus puulaauensis</name>
    <dbReference type="NCBI Taxonomy" id="1220207"/>
    <lineage>
        <taxon>Eukaryota</taxon>
        <taxon>Fungi</taxon>
        <taxon>Dikarya</taxon>
        <taxon>Ascomycota</taxon>
        <taxon>Pezizomycotina</taxon>
        <taxon>Eurotiomycetes</taxon>
        <taxon>Eurotiomycetidae</taxon>
        <taxon>Eurotiales</taxon>
        <taxon>Aspergillaceae</taxon>
        <taxon>Aspergillus</taxon>
    </lineage>
</organism>
<evidence type="ECO:0000313" key="1">
    <source>
        <dbReference type="EMBL" id="BCS27664.1"/>
    </source>
</evidence>
<dbReference type="OrthoDB" id="546861at2759"/>
<name>A0A7R7XUD3_9EURO</name>
<dbReference type="EMBL" id="AP024448">
    <property type="protein sequence ID" value="BCS27664.1"/>
    <property type="molecule type" value="Genomic_DNA"/>
</dbReference>
<keyword evidence="2" id="KW-1185">Reference proteome</keyword>
<dbReference type="AlphaFoldDB" id="A0A7R7XUD3"/>
<protein>
    <submittedName>
        <fullName evidence="1">Uncharacterized protein</fullName>
    </submittedName>
</protein>
<sequence>MGPIHRRQCAPPFGLIADILFQIIINGDASTVLALCLINKATFDTIKVLEPHICKWFMRLHDIDTFNPLLTLNPWSGKQNALTVHTLVRSLYRHNLARCLSRRVVPSVWGPFYDDDKAEMNFEAELKLANRLERGFHVLFHMADISRDIKRGRQFHRKTSLSPSMSKRLTKLHKRLKEYSETNFDFDSPDSSNNYQKLLLLPPDHTKSKSKNYHTTQVLKWAQTESEIGQRRLDFRTNHLDEKSEVAFHCTLRMLRELVERILLRHGPRLWHRDTRNEYSVVSWFLLNQGPQDLAKLVLTPQDECCHHHFHPDPSTDGEDCLFSNPLDEYWDAWKDSPGLGCAGAGTGACACAGSGADTYTDMGIDIRLSRIIKMRIGKNSTSTSNANPNPNLNLSLNTSPSLSQISNPASNCDCKRRIRSWSVKPALFDNQGREYNRAGEQYLKEMWGQRHVGLHQAFTMGIFATVF</sequence>
<accession>A0A7R7XUD3</accession>
<proteinExistence type="predicted"/>
<dbReference type="RefSeq" id="XP_041559858.1">
    <property type="nucleotide sequence ID" value="XM_041693982.1"/>
</dbReference>
<reference evidence="1" key="2">
    <citation type="submission" date="2021-02" db="EMBL/GenBank/DDBJ databases">
        <title>Aspergillus puulaauensis MK2 genome sequence.</title>
        <authorList>
            <person name="Futagami T."/>
            <person name="Mori K."/>
            <person name="Kadooka C."/>
            <person name="Tanaka T."/>
        </authorList>
    </citation>
    <scope>NUCLEOTIDE SEQUENCE</scope>
    <source>
        <strain evidence="1">MK2</strain>
    </source>
</reference>
<reference evidence="1" key="1">
    <citation type="submission" date="2021-01" db="EMBL/GenBank/DDBJ databases">
        <authorList>
            <consortium name="Aspergillus puulaauensis MK2 genome sequencing consortium"/>
            <person name="Kazuki M."/>
            <person name="Futagami T."/>
        </authorList>
    </citation>
    <scope>NUCLEOTIDE SEQUENCE</scope>
    <source>
        <strain evidence="1">MK2</strain>
    </source>
</reference>
<dbReference type="Proteomes" id="UP000654913">
    <property type="component" value="Chromosome 6"/>
</dbReference>